<dbReference type="RefSeq" id="WP_187017812.1">
    <property type="nucleotide sequence ID" value="NZ_JACRUK010000011.1"/>
</dbReference>
<keyword evidence="2" id="KW-0186">Copper</keyword>
<feature type="signal peptide" evidence="4">
    <location>
        <begin position="1"/>
        <end position="28"/>
    </location>
</feature>
<keyword evidence="4" id="KW-0732">Signal</keyword>
<accession>A0A923MXJ0</accession>
<feature type="binding site" evidence="2">
    <location>
        <position position="88"/>
    </location>
    <ligand>
        <name>Cu cation</name>
        <dbReference type="ChEBI" id="CHEBI:23378"/>
    </ligand>
</feature>
<keyword evidence="3" id="KW-1015">Disulfide bond</keyword>
<feature type="binding site" evidence="2">
    <location>
        <position position="176"/>
    </location>
    <ligand>
        <name>Cu cation</name>
        <dbReference type="ChEBI" id="CHEBI:23378"/>
    </ligand>
</feature>
<reference evidence="5 6" key="1">
    <citation type="submission" date="2020-08" db="EMBL/GenBank/DDBJ databases">
        <title>Description of novel Flavobacterium F-392 isolate.</title>
        <authorList>
            <person name="Saticioglu I.B."/>
            <person name="Duman M."/>
            <person name="Altun S."/>
        </authorList>
    </citation>
    <scope>NUCLEOTIDE SEQUENCE [LARGE SCALE GENOMIC DNA]</scope>
    <source>
        <strain evidence="5 6">F-392</strain>
    </source>
</reference>
<sequence>MKANSKLTNSLKLVLGLAIMLLSLQSCNKKKEENKSGENATEKPAVKPISDLSIYNLPSKWTTQDNKNIEMVDLKGKVLVMVMIYTSCKSACPRLVADMRNIEAHLPENIKKNVKLVLVSIDPEVDTPTKLKAFSIENKMEGDQWLFLRSTEENTREFAAVLAVNYKKIAPMDFSHSNIISVFNAEGELSFQQEGIGVNSDETIKKITEEANKLN</sequence>
<dbReference type="CDD" id="cd02968">
    <property type="entry name" value="SCO"/>
    <property type="match status" value="1"/>
</dbReference>
<dbReference type="PANTHER" id="PTHR12151:SF25">
    <property type="entry name" value="LINALOOL DEHYDRATASE_ISOMERASE DOMAIN-CONTAINING PROTEIN"/>
    <property type="match status" value="1"/>
</dbReference>
<comment type="caution">
    <text evidence="5">The sequence shown here is derived from an EMBL/GenBank/DDBJ whole genome shotgun (WGS) entry which is preliminary data.</text>
</comment>
<dbReference type="SUPFAM" id="SSF52833">
    <property type="entry name" value="Thioredoxin-like"/>
    <property type="match status" value="1"/>
</dbReference>
<dbReference type="AlphaFoldDB" id="A0A923MXJ0"/>
<feature type="disulfide bond" description="Redox-active" evidence="3">
    <location>
        <begin position="88"/>
        <end position="92"/>
    </location>
</feature>
<evidence type="ECO:0000256" key="4">
    <source>
        <dbReference type="SAM" id="SignalP"/>
    </source>
</evidence>
<dbReference type="EMBL" id="JACRUL010000011">
    <property type="protein sequence ID" value="MBC5844143.1"/>
    <property type="molecule type" value="Genomic_DNA"/>
</dbReference>
<dbReference type="GO" id="GO:0046872">
    <property type="term" value="F:metal ion binding"/>
    <property type="evidence" value="ECO:0007669"/>
    <property type="project" value="UniProtKB-KW"/>
</dbReference>
<protein>
    <submittedName>
        <fullName evidence="5">SCO family protein</fullName>
    </submittedName>
</protein>
<dbReference type="InterPro" id="IPR003782">
    <property type="entry name" value="SCO1/SenC"/>
</dbReference>
<dbReference type="Pfam" id="PF02630">
    <property type="entry name" value="SCO1-SenC"/>
    <property type="match status" value="1"/>
</dbReference>
<dbReference type="PANTHER" id="PTHR12151">
    <property type="entry name" value="ELECTRON TRANSPORT PROTIN SCO1/SENC FAMILY MEMBER"/>
    <property type="match status" value="1"/>
</dbReference>
<dbReference type="Gene3D" id="3.40.30.10">
    <property type="entry name" value="Glutaredoxin"/>
    <property type="match status" value="1"/>
</dbReference>
<feature type="chain" id="PRO_5037771765" evidence="4">
    <location>
        <begin position="29"/>
        <end position="215"/>
    </location>
</feature>
<evidence type="ECO:0000256" key="3">
    <source>
        <dbReference type="PIRSR" id="PIRSR603782-2"/>
    </source>
</evidence>
<dbReference type="PROSITE" id="PS51257">
    <property type="entry name" value="PROKAR_LIPOPROTEIN"/>
    <property type="match status" value="1"/>
</dbReference>
<organism evidence="5 6">
    <name type="scientific">Flavobacterium muglaense</name>
    <dbReference type="NCBI Taxonomy" id="2764716"/>
    <lineage>
        <taxon>Bacteria</taxon>
        <taxon>Pseudomonadati</taxon>
        <taxon>Bacteroidota</taxon>
        <taxon>Flavobacteriia</taxon>
        <taxon>Flavobacteriales</taxon>
        <taxon>Flavobacteriaceae</taxon>
        <taxon>Flavobacterium</taxon>
    </lineage>
</organism>
<comment type="similarity">
    <text evidence="1">Belongs to the SCO1/2 family.</text>
</comment>
<dbReference type="Proteomes" id="UP000641454">
    <property type="component" value="Unassembled WGS sequence"/>
</dbReference>
<keyword evidence="6" id="KW-1185">Reference proteome</keyword>
<evidence type="ECO:0000256" key="2">
    <source>
        <dbReference type="PIRSR" id="PIRSR603782-1"/>
    </source>
</evidence>
<gene>
    <name evidence="5" type="ORF">H8R25_06800</name>
</gene>
<keyword evidence="2" id="KW-0479">Metal-binding</keyword>
<feature type="binding site" evidence="2">
    <location>
        <position position="92"/>
    </location>
    <ligand>
        <name>Cu cation</name>
        <dbReference type="ChEBI" id="CHEBI:23378"/>
    </ligand>
</feature>
<evidence type="ECO:0000313" key="5">
    <source>
        <dbReference type="EMBL" id="MBC5844143.1"/>
    </source>
</evidence>
<name>A0A923MXJ0_9FLAO</name>
<proteinExistence type="inferred from homology"/>
<evidence type="ECO:0000256" key="1">
    <source>
        <dbReference type="ARBA" id="ARBA00010996"/>
    </source>
</evidence>
<dbReference type="InterPro" id="IPR036249">
    <property type="entry name" value="Thioredoxin-like_sf"/>
</dbReference>
<evidence type="ECO:0000313" key="6">
    <source>
        <dbReference type="Proteomes" id="UP000641454"/>
    </source>
</evidence>